<evidence type="ECO:0000313" key="2">
    <source>
        <dbReference type="EMBL" id="WUP72422.1"/>
    </source>
</evidence>
<organism evidence="2 3">
    <name type="scientific">Microbispora hainanensis</name>
    <dbReference type="NCBI Taxonomy" id="568844"/>
    <lineage>
        <taxon>Bacteria</taxon>
        <taxon>Bacillati</taxon>
        <taxon>Actinomycetota</taxon>
        <taxon>Actinomycetes</taxon>
        <taxon>Streptosporangiales</taxon>
        <taxon>Streptosporangiaceae</taxon>
        <taxon>Microbispora</taxon>
    </lineage>
</organism>
<keyword evidence="3" id="KW-1185">Reference proteome</keyword>
<dbReference type="Proteomes" id="UP001432011">
    <property type="component" value="Chromosome"/>
</dbReference>
<dbReference type="EMBL" id="CP108085">
    <property type="protein sequence ID" value="WUP72422.1"/>
    <property type="molecule type" value="Genomic_DNA"/>
</dbReference>
<dbReference type="RefSeq" id="WP_328708444.1">
    <property type="nucleotide sequence ID" value="NZ_CP108085.1"/>
</dbReference>
<name>A0ABZ1SL56_9ACTN</name>
<accession>A0ABZ1SL56</accession>
<feature type="compositionally biased region" description="Basic and acidic residues" evidence="1">
    <location>
        <begin position="40"/>
        <end position="49"/>
    </location>
</feature>
<feature type="region of interest" description="Disordered" evidence="1">
    <location>
        <begin position="1"/>
        <end position="55"/>
    </location>
</feature>
<evidence type="ECO:0000256" key="1">
    <source>
        <dbReference type="SAM" id="MobiDB-lite"/>
    </source>
</evidence>
<proteinExistence type="predicted"/>
<reference evidence="2" key="1">
    <citation type="submission" date="2022-10" db="EMBL/GenBank/DDBJ databases">
        <title>The complete genomes of actinobacterial strains from the NBC collection.</title>
        <authorList>
            <person name="Joergensen T.S."/>
            <person name="Alvarez Arevalo M."/>
            <person name="Sterndorff E.B."/>
            <person name="Faurdal D."/>
            <person name="Vuksanovic O."/>
            <person name="Mourched A.-S."/>
            <person name="Charusanti P."/>
            <person name="Shaw S."/>
            <person name="Blin K."/>
            <person name="Weber T."/>
        </authorList>
    </citation>
    <scope>NUCLEOTIDE SEQUENCE</scope>
    <source>
        <strain evidence="2">NBC_00254</strain>
    </source>
</reference>
<evidence type="ECO:0000313" key="3">
    <source>
        <dbReference type="Proteomes" id="UP001432011"/>
    </source>
</evidence>
<protein>
    <submittedName>
        <fullName evidence="2">Uncharacterized protein</fullName>
    </submittedName>
</protein>
<sequence length="55" mass="6021">MSTAATAPYVQPKRPKPVTKIDRPAETSTRAGMASPRPQATDRHCDSRRLPGTCR</sequence>
<gene>
    <name evidence="2" type="ORF">OG913_23670</name>
</gene>